<keyword evidence="9 14" id="KW-1133">Transmembrane helix</keyword>
<keyword evidence="21" id="KW-1185">Reference proteome</keyword>
<dbReference type="CDD" id="cd00130">
    <property type="entry name" value="PAS"/>
    <property type="match status" value="1"/>
</dbReference>
<dbReference type="SMART" id="SM01079">
    <property type="entry name" value="CHASE"/>
    <property type="match status" value="1"/>
</dbReference>
<dbReference type="InterPro" id="IPR003594">
    <property type="entry name" value="HATPase_dom"/>
</dbReference>
<dbReference type="InterPro" id="IPR006189">
    <property type="entry name" value="CHASE_dom"/>
</dbReference>
<dbReference type="InterPro" id="IPR001789">
    <property type="entry name" value="Sig_transdc_resp-reg_receiver"/>
</dbReference>
<dbReference type="SUPFAM" id="SSF55874">
    <property type="entry name" value="ATPase domain of HSP90 chaperone/DNA topoisomerase II/histidine kinase"/>
    <property type="match status" value="1"/>
</dbReference>
<dbReference type="InterPro" id="IPR042240">
    <property type="entry name" value="CHASE_sf"/>
</dbReference>
<dbReference type="AlphaFoldDB" id="A0A7Z9BLX5"/>
<evidence type="ECO:0000256" key="5">
    <source>
        <dbReference type="ARBA" id="ARBA00022553"/>
    </source>
</evidence>
<dbReference type="PROSITE" id="PS50839">
    <property type="entry name" value="CHASE"/>
    <property type="match status" value="1"/>
</dbReference>
<keyword evidence="7 14" id="KW-0812">Transmembrane</keyword>
<dbReference type="Pfam" id="PF00072">
    <property type="entry name" value="Response_reg"/>
    <property type="match status" value="1"/>
</dbReference>
<organism evidence="20 21">
    <name type="scientific">Planktothrix paucivesiculata PCC 9631</name>
    <dbReference type="NCBI Taxonomy" id="671071"/>
    <lineage>
        <taxon>Bacteria</taxon>
        <taxon>Bacillati</taxon>
        <taxon>Cyanobacteriota</taxon>
        <taxon>Cyanophyceae</taxon>
        <taxon>Oscillatoriophycideae</taxon>
        <taxon>Oscillatoriales</taxon>
        <taxon>Microcoleaceae</taxon>
        <taxon>Planktothrix</taxon>
    </lineage>
</organism>
<evidence type="ECO:0000256" key="12">
    <source>
        <dbReference type="ARBA" id="ARBA00074306"/>
    </source>
</evidence>
<feature type="transmembrane region" description="Helical" evidence="14">
    <location>
        <begin position="16"/>
        <end position="36"/>
    </location>
</feature>
<evidence type="ECO:0000259" key="15">
    <source>
        <dbReference type="PROSITE" id="PS50109"/>
    </source>
</evidence>
<evidence type="ECO:0000259" key="19">
    <source>
        <dbReference type="PROSITE" id="PS50839"/>
    </source>
</evidence>
<dbReference type="GO" id="GO:0016020">
    <property type="term" value="C:membrane"/>
    <property type="evidence" value="ECO:0007669"/>
    <property type="project" value="UniProtKB-SubCell"/>
</dbReference>
<evidence type="ECO:0000256" key="1">
    <source>
        <dbReference type="ARBA" id="ARBA00000085"/>
    </source>
</evidence>
<feature type="domain" description="CHASE" evidence="19">
    <location>
        <begin position="79"/>
        <end position="300"/>
    </location>
</feature>
<evidence type="ECO:0000256" key="9">
    <source>
        <dbReference type="ARBA" id="ARBA00022989"/>
    </source>
</evidence>
<evidence type="ECO:0000256" key="4">
    <source>
        <dbReference type="ARBA" id="ARBA00012438"/>
    </source>
</evidence>
<dbReference type="FunFam" id="3.30.565.10:FF:000010">
    <property type="entry name" value="Sensor histidine kinase RcsC"/>
    <property type="match status" value="1"/>
</dbReference>
<dbReference type="SMART" id="SM00091">
    <property type="entry name" value="PAS"/>
    <property type="match status" value="3"/>
</dbReference>
<dbReference type="Proteomes" id="UP000182190">
    <property type="component" value="Unassembled WGS sequence"/>
</dbReference>
<comment type="caution">
    <text evidence="20">The sequence shown here is derived from an EMBL/GenBank/DDBJ whole genome shotgun (WGS) entry which is preliminary data.</text>
</comment>
<dbReference type="InterPro" id="IPR000014">
    <property type="entry name" value="PAS"/>
</dbReference>
<dbReference type="InterPro" id="IPR036890">
    <property type="entry name" value="HATPase_C_sf"/>
</dbReference>
<dbReference type="InterPro" id="IPR013656">
    <property type="entry name" value="PAS_4"/>
</dbReference>
<dbReference type="RefSeq" id="WP_083616176.1">
    <property type="nucleotide sequence ID" value="NZ_LR734982.1"/>
</dbReference>
<dbReference type="InterPro" id="IPR036097">
    <property type="entry name" value="HisK_dim/P_sf"/>
</dbReference>
<dbReference type="SUPFAM" id="SSF55785">
    <property type="entry name" value="PYP-like sensor domain (PAS domain)"/>
    <property type="match status" value="3"/>
</dbReference>
<evidence type="ECO:0000259" key="17">
    <source>
        <dbReference type="PROSITE" id="PS50112"/>
    </source>
</evidence>
<dbReference type="PROSITE" id="PS50113">
    <property type="entry name" value="PAC"/>
    <property type="match status" value="1"/>
</dbReference>
<keyword evidence="10" id="KW-0902">Two-component regulatory system</keyword>
<dbReference type="PRINTS" id="PR00344">
    <property type="entry name" value="BCTRLSENSOR"/>
</dbReference>
<dbReference type="CDD" id="cd16922">
    <property type="entry name" value="HATPase_EvgS-ArcB-TorS-like"/>
    <property type="match status" value="1"/>
</dbReference>
<dbReference type="CDD" id="cd17580">
    <property type="entry name" value="REC_2_DhkD-like"/>
    <property type="match status" value="1"/>
</dbReference>
<keyword evidence="6 20" id="KW-0808">Transferase</keyword>
<dbReference type="SMART" id="SM00388">
    <property type="entry name" value="HisKA"/>
    <property type="match status" value="1"/>
</dbReference>
<sequence length="1144" mass="128814">MKRKWLYKFLSPNRQIVPYLVLLGTLVLTAIATYYVESTARSQDKLQFNASAQQTENLIRDRVKTYIALLRAGSGLFASHDTVDREKFRAYMEQLQLRGEYPGIQGIGFTIRVRPSEKDQLIAQMKAEGIPNLAINPDYPRPEYHAIIYLEPLDKRNQAAIGFDMFTEPARHRAMEHARDAGVAAASGKVKLRQEIDGEQQAGFLIYFPIYRGNSTPPTVTERREKLLGFIYSPFRMGDLMKGLFGNHRESFIDFEIYDGLAITPSSLLYTSNPDRLLGFKPQFERRKMLSIAGQTWTIVYTSRPELDFNSQRLIAPYIALVGSCVGIILFGLMRSQIKARHIAEKTATELRKSEKALQDSEARFQAFMDYNPAVAWICDRQGRMLYFSRSYTQTFPVSQDASETTIFDIFPPDIASKFLTHTSIVASQNLVLEVIESLPRRGSQIGEFLIYQFPIWVDQGEPLVGGVAIDRTESHRAETLLRRSEVQYRTMVEQSPLSISILSLDGSVQRVNRAWEELWGIKAETIKDYNLLADQQLIEKGVIPYIQKGLAGEAVAIPPILYDPHQSFPGLSSYGYAQRWVEAYIYPVRDEMGEIREAVFIYEDITERKHAEEELQESEARFRTLIETTFDGIIIHENGIILEANQGASIMFDYPLGEMMGSSLLDFVTPESQDLIIQNIRNNLEAPLEAMGLRKDGTIFDVEIIGRDQIYKGRQVQVTALRDITTRKQLEAQLRTRAEELTEVNRLKDEFLATLSHELRTPLNAILGWTQLLISRDLDKETFNRATETINRNSRALSQLIEDLLDVSRIISGKLNYNPNPTALMPVIESAIETVRSITEAKDIKINISCEPNIGMVLGDSNRLQQVIWNLLTNAIKFSSEGGEIQVRIYKCQDQNSLGTDSNSEAIDYAEIQVIDNGQGISKEFLPFVFERFRQADGSITRKQGGLGLGLTIVRHLVEIHGGTVTVNSPGLGHGTVFTVKLPLMTPKMSKDYQNLQGGFSDQDLMFESCLKLKGVKILVVDDELDARDLVAHILENCGSEVVTVGSAEQAINIFNANSTTSPFHILVSDIGLSEQDGYSLMRQIRLLPPEEGGQIPALALTAYAKDEDRQAAFSAGFHAHLAKPVEPYELLFTIANLIGIIR</sequence>
<evidence type="ECO:0000313" key="20">
    <source>
        <dbReference type="EMBL" id="VXD14514.1"/>
    </source>
</evidence>
<dbReference type="Pfam" id="PF00512">
    <property type="entry name" value="HisKA"/>
    <property type="match status" value="1"/>
</dbReference>
<dbReference type="Gene3D" id="3.30.450.20">
    <property type="entry name" value="PAS domain"/>
    <property type="match status" value="3"/>
</dbReference>
<dbReference type="PROSITE" id="PS50110">
    <property type="entry name" value="RESPONSE_REGULATORY"/>
    <property type="match status" value="1"/>
</dbReference>
<dbReference type="EMBL" id="CZCS02000013">
    <property type="protein sequence ID" value="VXD14514.1"/>
    <property type="molecule type" value="Genomic_DNA"/>
</dbReference>
<keyword evidence="8 20" id="KW-0418">Kinase</keyword>
<comment type="subcellular location">
    <subcellularLocation>
        <location evidence="2">Membrane</location>
    </subcellularLocation>
</comment>
<evidence type="ECO:0000256" key="13">
    <source>
        <dbReference type="PROSITE-ProRule" id="PRU00169"/>
    </source>
</evidence>
<gene>
    <name evidence="20" type="ORF">PL9631_110045</name>
</gene>
<dbReference type="PANTHER" id="PTHR43547:SF2">
    <property type="entry name" value="HYBRID SIGNAL TRANSDUCTION HISTIDINE KINASE C"/>
    <property type="match status" value="1"/>
</dbReference>
<dbReference type="FunFam" id="1.10.287.130:FF:000001">
    <property type="entry name" value="Two-component sensor histidine kinase"/>
    <property type="match status" value="1"/>
</dbReference>
<feature type="domain" description="Response regulatory" evidence="16">
    <location>
        <begin position="1018"/>
        <end position="1140"/>
    </location>
</feature>
<evidence type="ECO:0000259" key="18">
    <source>
        <dbReference type="PROSITE" id="PS50113"/>
    </source>
</evidence>
<dbReference type="CDD" id="cd00082">
    <property type="entry name" value="HisKA"/>
    <property type="match status" value="1"/>
</dbReference>
<evidence type="ECO:0000256" key="11">
    <source>
        <dbReference type="ARBA" id="ARBA00023136"/>
    </source>
</evidence>
<evidence type="ECO:0000256" key="7">
    <source>
        <dbReference type="ARBA" id="ARBA00022692"/>
    </source>
</evidence>
<comment type="similarity">
    <text evidence="3">In the N-terminal section; belongs to the phytochrome family.</text>
</comment>
<feature type="domain" description="Histidine kinase" evidence="15">
    <location>
        <begin position="755"/>
        <end position="987"/>
    </location>
</feature>
<dbReference type="PROSITE" id="PS50112">
    <property type="entry name" value="PAS"/>
    <property type="match status" value="1"/>
</dbReference>
<dbReference type="SUPFAM" id="SSF52172">
    <property type="entry name" value="CheY-like"/>
    <property type="match status" value="1"/>
</dbReference>
<dbReference type="GO" id="GO:0000155">
    <property type="term" value="F:phosphorelay sensor kinase activity"/>
    <property type="evidence" value="ECO:0007669"/>
    <property type="project" value="InterPro"/>
</dbReference>
<dbReference type="InterPro" id="IPR035965">
    <property type="entry name" value="PAS-like_dom_sf"/>
</dbReference>
<dbReference type="Gene3D" id="3.40.50.2300">
    <property type="match status" value="1"/>
</dbReference>
<name>A0A7Z9BLX5_9CYAN</name>
<dbReference type="OrthoDB" id="9768069at2"/>
<dbReference type="Pfam" id="PF08448">
    <property type="entry name" value="PAS_4"/>
    <property type="match status" value="1"/>
</dbReference>
<dbReference type="InterPro" id="IPR004358">
    <property type="entry name" value="Sig_transdc_His_kin-like_C"/>
</dbReference>
<accession>A0A7Z9BLX5</accession>
<protein>
    <recommendedName>
        <fullName evidence="12">Circadian input-output histidine kinase CikA</fullName>
        <ecNumber evidence="4">2.7.13.3</ecNumber>
    </recommendedName>
</protein>
<dbReference type="PROSITE" id="PS50109">
    <property type="entry name" value="HIS_KIN"/>
    <property type="match status" value="1"/>
</dbReference>
<evidence type="ECO:0000256" key="10">
    <source>
        <dbReference type="ARBA" id="ARBA00023012"/>
    </source>
</evidence>
<feature type="modified residue" description="4-aspartylphosphate" evidence="13">
    <location>
        <position position="1071"/>
    </location>
</feature>
<reference evidence="20" key="1">
    <citation type="submission" date="2019-10" db="EMBL/GenBank/DDBJ databases">
        <authorList>
            <consortium name="Genoscope - CEA"/>
            <person name="William W."/>
        </authorList>
    </citation>
    <scope>NUCLEOTIDE SEQUENCE [LARGE SCALE GENOMIC DNA]</scope>
    <source>
        <strain evidence="20">BBR_PRJEB10994</strain>
    </source>
</reference>
<dbReference type="InterPro" id="IPR000700">
    <property type="entry name" value="PAS-assoc_C"/>
</dbReference>
<dbReference type="SMART" id="SM00387">
    <property type="entry name" value="HATPase_c"/>
    <property type="match status" value="1"/>
</dbReference>
<comment type="catalytic activity">
    <reaction evidence="1">
        <text>ATP + protein L-histidine = ADP + protein N-phospho-L-histidine.</text>
        <dbReference type="EC" id="2.7.13.3"/>
    </reaction>
</comment>
<dbReference type="SMART" id="SM00448">
    <property type="entry name" value="REC"/>
    <property type="match status" value="1"/>
</dbReference>
<dbReference type="NCBIfam" id="TIGR00229">
    <property type="entry name" value="sensory_box"/>
    <property type="match status" value="2"/>
</dbReference>
<proteinExistence type="inferred from homology"/>
<evidence type="ECO:0000313" key="21">
    <source>
        <dbReference type="Proteomes" id="UP000182190"/>
    </source>
</evidence>
<dbReference type="EC" id="2.7.13.3" evidence="4"/>
<dbReference type="InterPro" id="IPR005467">
    <property type="entry name" value="His_kinase_dom"/>
</dbReference>
<evidence type="ECO:0000256" key="14">
    <source>
        <dbReference type="SAM" id="Phobius"/>
    </source>
</evidence>
<dbReference type="InterPro" id="IPR003661">
    <property type="entry name" value="HisK_dim/P_dom"/>
</dbReference>
<dbReference type="Gene3D" id="3.30.565.10">
    <property type="entry name" value="Histidine kinase-like ATPase, C-terminal domain"/>
    <property type="match status" value="1"/>
</dbReference>
<evidence type="ECO:0000259" key="16">
    <source>
        <dbReference type="PROSITE" id="PS50110"/>
    </source>
</evidence>
<evidence type="ECO:0000256" key="6">
    <source>
        <dbReference type="ARBA" id="ARBA00022679"/>
    </source>
</evidence>
<dbReference type="SUPFAM" id="SSF47384">
    <property type="entry name" value="Homodimeric domain of signal transducing histidine kinase"/>
    <property type="match status" value="1"/>
</dbReference>
<feature type="domain" description="PAC" evidence="18">
    <location>
        <begin position="566"/>
        <end position="618"/>
    </location>
</feature>
<evidence type="ECO:0000256" key="2">
    <source>
        <dbReference type="ARBA" id="ARBA00004370"/>
    </source>
</evidence>
<dbReference type="InterPro" id="IPR011006">
    <property type="entry name" value="CheY-like_superfamily"/>
</dbReference>
<dbReference type="Gene3D" id="3.30.450.350">
    <property type="entry name" value="CHASE domain"/>
    <property type="match status" value="1"/>
</dbReference>
<evidence type="ECO:0000256" key="3">
    <source>
        <dbReference type="ARBA" id="ARBA00006402"/>
    </source>
</evidence>
<dbReference type="Pfam" id="PF13426">
    <property type="entry name" value="PAS_9"/>
    <property type="match status" value="1"/>
</dbReference>
<dbReference type="Pfam" id="PF03924">
    <property type="entry name" value="CHASE"/>
    <property type="match status" value="1"/>
</dbReference>
<feature type="transmembrane region" description="Helical" evidence="14">
    <location>
        <begin position="314"/>
        <end position="334"/>
    </location>
</feature>
<keyword evidence="11 14" id="KW-0472">Membrane</keyword>
<dbReference type="Gene3D" id="1.10.287.130">
    <property type="match status" value="1"/>
</dbReference>
<dbReference type="Pfam" id="PF02518">
    <property type="entry name" value="HATPase_c"/>
    <property type="match status" value="1"/>
</dbReference>
<evidence type="ECO:0000256" key="8">
    <source>
        <dbReference type="ARBA" id="ARBA00022777"/>
    </source>
</evidence>
<dbReference type="PANTHER" id="PTHR43547">
    <property type="entry name" value="TWO-COMPONENT HISTIDINE KINASE"/>
    <property type="match status" value="1"/>
</dbReference>
<feature type="domain" description="PAS" evidence="17">
    <location>
        <begin position="619"/>
        <end position="688"/>
    </location>
</feature>
<keyword evidence="5 13" id="KW-0597">Phosphoprotein</keyword>